<dbReference type="AlphaFoldDB" id="X1L177"/>
<gene>
    <name evidence="2" type="ORF">S06H3_24036</name>
</gene>
<comment type="caution">
    <text evidence="2">The sequence shown here is derived from an EMBL/GenBank/DDBJ whole genome shotgun (WGS) entry which is preliminary data.</text>
</comment>
<organism evidence="2">
    <name type="scientific">marine sediment metagenome</name>
    <dbReference type="NCBI Taxonomy" id="412755"/>
    <lineage>
        <taxon>unclassified sequences</taxon>
        <taxon>metagenomes</taxon>
        <taxon>ecological metagenomes</taxon>
    </lineage>
</organism>
<proteinExistence type="predicted"/>
<feature type="non-terminal residue" evidence="2">
    <location>
        <position position="112"/>
    </location>
</feature>
<name>X1L177_9ZZZZ</name>
<accession>X1L177</accession>
<protein>
    <submittedName>
        <fullName evidence="2">Uncharacterized protein</fullName>
    </submittedName>
</protein>
<dbReference type="EMBL" id="BARV01013232">
    <property type="protein sequence ID" value="GAI13067.1"/>
    <property type="molecule type" value="Genomic_DNA"/>
</dbReference>
<evidence type="ECO:0000313" key="2">
    <source>
        <dbReference type="EMBL" id="GAI13067.1"/>
    </source>
</evidence>
<reference evidence="2" key="1">
    <citation type="journal article" date="2014" name="Front. Microbiol.">
        <title>High frequency of phylogenetically diverse reductive dehalogenase-homologous genes in deep subseafloor sedimentary metagenomes.</title>
        <authorList>
            <person name="Kawai M."/>
            <person name="Futagami T."/>
            <person name="Toyoda A."/>
            <person name="Takaki Y."/>
            <person name="Nishi S."/>
            <person name="Hori S."/>
            <person name="Arai W."/>
            <person name="Tsubouchi T."/>
            <person name="Morono Y."/>
            <person name="Uchiyama I."/>
            <person name="Ito T."/>
            <person name="Fujiyama A."/>
            <person name="Inagaki F."/>
            <person name="Takami H."/>
        </authorList>
    </citation>
    <scope>NUCLEOTIDE SEQUENCE</scope>
    <source>
        <strain evidence="2">Expedition CK06-06</strain>
    </source>
</reference>
<evidence type="ECO:0000256" key="1">
    <source>
        <dbReference type="SAM" id="MobiDB-lite"/>
    </source>
</evidence>
<feature type="region of interest" description="Disordered" evidence="1">
    <location>
        <begin position="53"/>
        <end position="75"/>
    </location>
</feature>
<sequence>MSKDPEPTKNPTDHIRRQLSQITRKLERGLYSSDEERDALRYKYQQLIDDWHRESPLEQKKATPPEPLPKKYRWERPPDGFVATTHLFWRTLERTGGLEQKIISYLIEHTLA</sequence>